<keyword evidence="3" id="KW-0378">Hydrolase</keyword>
<keyword evidence="8" id="KW-1185">Reference proteome</keyword>
<gene>
    <name evidence="7" type="ORF">DESUT3_29230</name>
</gene>
<evidence type="ECO:0000256" key="2">
    <source>
        <dbReference type="ARBA" id="ARBA00022723"/>
    </source>
</evidence>
<reference evidence="7 8" key="1">
    <citation type="journal article" date="2016" name="C (Basel)">
        <title>Selective Growth of and Electricity Production by Marine Exoelectrogenic Bacteria in Self-Aggregated Hydrogel of Microbially Reduced Graphene Oxide.</title>
        <authorList>
            <person name="Yoshida N."/>
            <person name="Goto Y."/>
            <person name="Miyata Y."/>
        </authorList>
    </citation>
    <scope>NUCLEOTIDE SEQUENCE [LARGE SCALE GENOMIC DNA]</scope>
    <source>
        <strain evidence="7 8">NIT-T3</strain>
    </source>
</reference>
<dbReference type="InterPro" id="IPR002933">
    <property type="entry name" value="Peptidase_M20"/>
</dbReference>
<keyword evidence="2" id="KW-0479">Metal-binding</keyword>
<name>A0ABM8HV31_9BACT</name>
<accession>A0ABM8HV31</accession>
<feature type="domain" description="Peptidase M20 dimerisation" evidence="6">
    <location>
        <begin position="181"/>
        <end position="272"/>
    </location>
</feature>
<dbReference type="SUPFAM" id="SSF53187">
    <property type="entry name" value="Zn-dependent exopeptidases"/>
    <property type="match status" value="1"/>
</dbReference>
<evidence type="ECO:0000256" key="3">
    <source>
        <dbReference type="ARBA" id="ARBA00022801"/>
    </source>
</evidence>
<dbReference type="Pfam" id="PF07687">
    <property type="entry name" value="M20_dimer"/>
    <property type="match status" value="1"/>
</dbReference>
<evidence type="ECO:0000313" key="7">
    <source>
        <dbReference type="EMBL" id="BCR05854.1"/>
    </source>
</evidence>
<evidence type="ECO:0000256" key="1">
    <source>
        <dbReference type="ARBA" id="ARBA00001947"/>
    </source>
</evidence>
<comment type="cofactor">
    <cofactor evidence="1">
        <name>Zn(2+)</name>
        <dbReference type="ChEBI" id="CHEBI:29105"/>
    </cofactor>
</comment>
<protein>
    <recommendedName>
        <fullName evidence="6">Peptidase M20 dimerisation domain-containing protein</fullName>
    </recommendedName>
</protein>
<dbReference type="InterPro" id="IPR011650">
    <property type="entry name" value="Peptidase_M20_dimer"/>
</dbReference>
<evidence type="ECO:0000259" key="6">
    <source>
        <dbReference type="Pfam" id="PF07687"/>
    </source>
</evidence>
<evidence type="ECO:0000256" key="4">
    <source>
        <dbReference type="ARBA" id="ARBA00022833"/>
    </source>
</evidence>
<dbReference type="PIRSF" id="PIRSF001123">
    <property type="entry name" value="PepA_GA"/>
    <property type="match status" value="1"/>
</dbReference>
<keyword evidence="4" id="KW-0862">Zinc</keyword>
<dbReference type="InterPro" id="IPR008007">
    <property type="entry name" value="Peptidase_M42"/>
</dbReference>
<dbReference type="Proteomes" id="UP001319827">
    <property type="component" value="Chromosome"/>
</dbReference>
<dbReference type="PANTHER" id="PTHR42994">
    <property type="entry name" value="PEPTIDASE T"/>
    <property type="match status" value="1"/>
</dbReference>
<organism evidence="7 8">
    <name type="scientific">Desulfuromonas versatilis</name>
    <dbReference type="NCBI Taxonomy" id="2802975"/>
    <lineage>
        <taxon>Bacteria</taxon>
        <taxon>Pseudomonadati</taxon>
        <taxon>Thermodesulfobacteriota</taxon>
        <taxon>Desulfuromonadia</taxon>
        <taxon>Desulfuromonadales</taxon>
        <taxon>Desulfuromonadaceae</taxon>
        <taxon>Desulfuromonas</taxon>
    </lineage>
</organism>
<proteinExistence type="inferred from homology"/>
<dbReference type="NCBIfam" id="TIGR01883">
    <property type="entry name" value="PepT-like"/>
    <property type="match status" value="1"/>
</dbReference>
<dbReference type="PANTHER" id="PTHR42994:SF2">
    <property type="entry name" value="PEPTIDASE"/>
    <property type="match status" value="1"/>
</dbReference>
<dbReference type="Gene3D" id="3.40.630.10">
    <property type="entry name" value="Zn peptidases"/>
    <property type="match status" value="1"/>
</dbReference>
<dbReference type="InterPro" id="IPR036264">
    <property type="entry name" value="Bact_exopeptidase_dim_dom"/>
</dbReference>
<dbReference type="Gene3D" id="3.30.70.360">
    <property type="match status" value="1"/>
</dbReference>
<dbReference type="SUPFAM" id="SSF55031">
    <property type="entry name" value="Bacterial exopeptidase dimerisation domain"/>
    <property type="match status" value="1"/>
</dbReference>
<sequence>MINNERLAAEFARQAAIPSPSFCEGEISEYLRKRFEALGAVVVMDDAGPRAGSQSGNLIASFAAHGKSCEPLMLSVHMDTVGPVEGVTPVLKDGVFTSAGDTVLGADDKAGIVEIIEALEVVREQNIPHGPIEVVVTICEEVGLLGAKLLDLSKVSARRGLALDTSGVDLVIHRAPCANKLEFEITGREAHAGISPEKGLSAIRVAARAIDGMQLGRIDEETTANIGSIEGGLASNIVPKRVALVGEARSHDAGKLARQTEHMLSCFEQAARELAVEIDGRTVQAQVKSEVVSDYPLMAVPRDAGIIRLVEEAGASLGRSIEVRSAGGGSDANIYNGHGIETVILGTGMTNVHSVEECVKVADMARVAELLVEVIRRA</sequence>
<dbReference type="InterPro" id="IPR010162">
    <property type="entry name" value="PepT-like"/>
</dbReference>
<evidence type="ECO:0000256" key="5">
    <source>
        <dbReference type="PIRNR" id="PIRNR001123"/>
    </source>
</evidence>
<dbReference type="Pfam" id="PF01546">
    <property type="entry name" value="Peptidase_M20"/>
    <property type="match status" value="1"/>
</dbReference>
<dbReference type="RefSeq" id="WP_221249251.1">
    <property type="nucleotide sequence ID" value="NZ_AP024355.1"/>
</dbReference>
<dbReference type="EMBL" id="AP024355">
    <property type="protein sequence ID" value="BCR05854.1"/>
    <property type="molecule type" value="Genomic_DNA"/>
</dbReference>
<comment type="similarity">
    <text evidence="5">Belongs to the peptidase M42 family.</text>
</comment>
<evidence type="ECO:0000313" key="8">
    <source>
        <dbReference type="Proteomes" id="UP001319827"/>
    </source>
</evidence>
<reference evidence="7 8" key="2">
    <citation type="journal article" date="2021" name="Int. J. Syst. Evol. Microbiol.">
        <title>Isolation and Polyphasic Characterization of Desulfuromonas versatilis sp. Nov., an Electrogenic Bacteria Capable of Versatile Metabolism Isolated from a Graphene Oxide-Reducing Enrichment Culture.</title>
        <authorList>
            <person name="Xie L."/>
            <person name="Yoshida N."/>
            <person name="Ishii S."/>
            <person name="Meng L."/>
        </authorList>
    </citation>
    <scope>NUCLEOTIDE SEQUENCE [LARGE SCALE GENOMIC DNA]</scope>
    <source>
        <strain evidence="7 8">NIT-T3</strain>
    </source>
</reference>